<organism evidence="1 2">
    <name type="scientific">Trichoderma semiorbis</name>
    <dbReference type="NCBI Taxonomy" id="1491008"/>
    <lineage>
        <taxon>Eukaryota</taxon>
        <taxon>Fungi</taxon>
        <taxon>Dikarya</taxon>
        <taxon>Ascomycota</taxon>
        <taxon>Pezizomycotina</taxon>
        <taxon>Sordariomycetes</taxon>
        <taxon>Hypocreomycetidae</taxon>
        <taxon>Hypocreales</taxon>
        <taxon>Hypocreaceae</taxon>
        <taxon>Trichoderma</taxon>
    </lineage>
</organism>
<proteinExistence type="predicted"/>
<comment type="caution">
    <text evidence="1">The sequence shown here is derived from an EMBL/GenBank/DDBJ whole genome shotgun (WGS) entry which is preliminary data.</text>
</comment>
<dbReference type="AlphaFoldDB" id="A0A9P8HUV6"/>
<dbReference type="EMBL" id="JAIMJC010000001">
    <property type="protein sequence ID" value="KAH0531439.1"/>
    <property type="molecule type" value="Genomic_DNA"/>
</dbReference>
<keyword evidence="2" id="KW-1185">Reference proteome</keyword>
<sequence>MSYVGLWPYNHSWCRPSTMIVDYLARSYEQPKWESRHTARLERRLHWSMTAQFKFCIKHTVELSRLTVMSYAGLWAVQSLMAVLSQWLRRVSDKAPAPKRKPSIGRKIT</sequence>
<accession>A0A9P8HUV6</accession>
<reference evidence="1 2" key="1">
    <citation type="submission" date="2021-08" db="EMBL/GenBank/DDBJ databases">
        <title>The highly contiguous genome resource for Trichoderma semiorbis FJ059, a fungal antagonistic to plant pathogens.</title>
        <authorList>
            <person name="Liu T."/>
        </authorList>
    </citation>
    <scope>NUCLEOTIDE SEQUENCE [LARGE SCALE GENOMIC DNA]</scope>
    <source>
        <strain evidence="1 2">FJ059</strain>
    </source>
</reference>
<gene>
    <name evidence="1" type="ORF">TsFJ059_000268</name>
</gene>
<evidence type="ECO:0000313" key="2">
    <source>
        <dbReference type="Proteomes" id="UP000826573"/>
    </source>
</evidence>
<protein>
    <submittedName>
        <fullName evidence="1">Uncharacterized protein</fullName>
    </submittedName>
</protein>
<dbReference type="Proteomes" id="UP000826573">
    <property type="component" value="Unassembled WGS sequence"/>
</dbReference>
<name>A0A9P8HUV6_9HYPO</name>
<evidence type="ECO:0000313" key="1">
    <source>
        <dbReference type="EMBL" id="KAH0531439.1"/>
    </source>
</evidence>